<evidence type="ECO:0000256" key="2">
    <source>
        <dbReference type="ARBA" id="ARBA00022475"/>
    </source>
</evidence>
<evidence type="ECO:0000256" key="3">
    <source>
        <dbReference type="ARBA" id="ARBA00022692"/>
    </source>
</evidence>
<feature type="transmembrane region" description="Helical" evidence="6">
    <location>
        <begin position="214"/>
        <end position="235"/>
    </location>
</feature>
<comment type="subcellular location">
    <subcellularLocation>
        <location evidence="1">Cell membrane</location>
        <topology evidence="1">Multi-pass membrane protein</topology>
    </subcellularLocation>
</comment>
<dbReference type="GO" id="GO:0044341">
    <property type="term" value="P:sodium-dependent phosphate transport"/>
    <property type="evidence" value="ECO:0007669"/>
    <property type="project" value="InterPro"/>
</dbReference>
<evidence type="ECO:0000256" key="5">
    <source>
        <dbReference type="ARBA" id="ARBA00023136"/>
    </source>
</evidence>
<dbReference type="PANTHER" id="PTHR10010:SF46">
    <property type="entry name" value="SODIUM-DEPENDENT PHOSPHATE TRANSPORT PROTEIN 2B"/>
    <property type="match status" value="1"/>
</dbReference>
<evidence type="ECO:0000256" key="1">
    <source>
        <dbReference type="ARBA" id="ARBA00004651"/>
    </source>
</evidence>
<protein>
    <submittedName>
        <fullName evidence="8">Phosphate:Na+ symporter</fullName>
    </submittedName>
</protein>
<dbReference type="EMBL" id="JACHGJ010000010">
    <property type="protein sequence ID" value="MBB6482169.1"/>
    <property type="molecule type" value="Genomic_DNA"/>
</dbReference>
<evidence type="ECO:0000313" key="8">
    <source>
        <dbReference type="EMBL" id="MBB6482169.1"/>
    </source>
</evidence>
<keyword evidence="4 6" id="KW-1133">Transmembrane helix</keyword>
<keyword evidence="2" id="KW-1003">Cell membrane</keyword>
<dbReference type="AlphaFoldDB" id="A0A841RHA7"/>
<feature type="transmembrane region" description="Helical" evidence="6">
    <location>
        <begin position="241"/>
        <end position="261"/>
    </location>
</feature>
<keyword evidence="3 6" id="KW-0812">Transmembrane</keyword>
<dbReference type="Gene3D" id="1.20.58.220">
    <property type="entry name" value="Phosphate transport system protein phou homolog 2, domain 2"/>
    <property type="match status" value="1"/>
</dbReference>
<dbReference type="Proteomes" id="UP000587760">
    <property type="component" value="Unassembled WGS sequence"/>
</dbReference>
<dbReference type="RefSeq" id="WP_184748404.1">
    <property type="nucleotide sequence ID" value="NZ_JACHGJ010000010.1"/>
</dbReference>
<keyword evidence="9" id="KW-1185">Reference proteome</keyword>
<gene>
    <name evidence="8" type="ORF">HNR50_003858</name>
</gene>
<dbReference type="NCBIfam" id="NF037997">
    <property type="entry name" value="Na_Pi_symport"/>
    <property type="match status" value="1"/>
</dbReference>
<dbReference type="Pfam" id="PF02690">
    <property type="entry name" value="Na_Pi_cotrans"/>
    <property type="match status" value="2"/>
</dbReference>
<comment type="caution">
    <text evidence="8">The sequence shown here is derived from an EMBL/GenBank/DDBJ whole genome shotgun (WGS) entry which is preliminary data.</text>
</comment>
<name>A0A841RHA7_9SPIO</name>
<dbReference type="GO" id="GO:0005886">
    <property type="term" value="C:plasma membrane"/>
    <property type="evidence" value="ECO:0007669"/>
    <property type="project" value="UniProtKB-SubCell"/>
</dbReference>
<evidence type="ECO:0000256" key="4">
    <source>
        <dbReference type="ARBA" id="ARBA00022989"/>
    </source>
</evidence>
<evidence type="ECO:0000259" key="7">
    <source>
        <dbReference type="Pfam" id="PF01895"/>
    </source>
</evidence>
<dbReference type="InterPro" id="IPR003841">
    <property type="entry name" value="Na/Pi_transpt"/>
</dbReference>
<feature type="domain" description="PhoU" evidence="7">
    <location>
        <begin position="354"/>
        <end position="433"/>
    </location>
</feature>
<dbReference type="GO" id="GO:0005436">
    <property type="term" value="F:sodium:phosphate symporter activity"/>
    <property type="evidence" value="ECO:0007669"/>
    <property type="project" value="InterPro"/>
</dbReference>
<keyword evidence="5 6" id="KW-0472">Membrane</keyword>
<evidence type="ECO:0000313" key="9">
    <source>
        <dbReference type="Proteomes" id="UP000587760"/>
    </source>
</evidence>
<accession>A0A841RHA7</accession>
<dbReference type="Pfam" id="PF01895">
    <property type="entry name" value="PhoU"/>
    <property type="match status" value="1"/>
</dbReference>
<reference evidence="8 9" key="1">
    <citation type="submission" date="2020-08" db="EMBL/GenBank/DDBJ databases">
        <title>Genomic Encyclopedia of Type Strains, Phase IV (KMG-IV): sequencing the most valuable type-strain genomes for metagenomic binning, comparative biology and taxonomic classification.</title>
        <authorList>
            <person name="Goeker M."/>
        </authorList>
    </citation>
    <scope>NUCLEOTIDE SEQUENCE [LARGE SCALE GENOMIC DNA]</scope>
    <source>
        <strain evidence="8 9">DSM 2461</strain>
    </source>
</reference>
<sequence length="550" mass="61409">MSIWNLFSLVGGLAVFLFGMMEMNKHLTSIAGSKMKGIMLTLTKDKYRGYLTGLGITIVNQSSSATTVLEAALVGAGLMTFQQSLAVTLGAELGSTFLPQLVAFPSITKFSTFIVFIGFVLLISAKTKKSRHIGMTIFTFGLLFLGMDMMSSSLKPLRTYQPFIDLMKNVETPVLGIILGMLFTMIIQSSGATTGITIAMAMSGTISLEQAIPINLGAAVGTCITAVLGSITLNWEAKRSAYIHILFQLIGAFWVFILLSIPFQGERLYIWGIKWFTLHVLGTESLARQIAMGFTFMPVINHIIVFPNLKLIVKLFDRLFPEREAPKPFGPKYINNGLIGKSVELSLMMTRKEIIRVSEYIQEMISEMKVAFRSKNTEILGKFSELDSKVDILHKAIMTFLARLSQEELSSEESRRCMNYMYIQNELESIGDVIDKNIMVLAAKKIEKDLLFSEDGFHELEHLIYKVNKNFESLTAALRNDDSVEAMKVVNSYKDKDEEKYKEMHIGRLSKGLSESIATSSVHLDLISYFSRINSHIAYIAGRLTPADQQ</sequence>
<feature type="transmembrane region" description="Helical" evidence="6">
    <location>
        <begin position="174"/>
        <end position="202"/>
    </location>
</feature>
<proteinExistence type="predicted"/>
<organism evidence="8 9">
    <name type="scientific">Spirochaeta isovalerica</name>
    <dbReference type="NCBI Taxonomy" id="150"/>
    <lineage>
        <taxon>Bacteria</taxon>
        <taxon>Pseudomonadati</taxon>
        <taxon>Spirochaetota</taxon>
        <taxon>Spirochaetia</taxon>
        <taxon>Spirochaetales</taxon>
        <taxon>Spirochaetaceae</taxon>
        <taxon>Spirochaeta</taxon>
    </lineage>
</organism>
<dbReference type="InterPro" id="IPR026022">
    <property type="entry name" value="PhoU_dom"/>
</dbReference>
<feature type="transmembrane region" description="Helical" evidence="6">
    <location>
        <begin position="102"/>
        <end position="123"/>
    </location>
</feature>
<dbReference type="InterPro" id="IPR038078">
    <property type="entry name" value="PhoU-like_sf"/>
</dbReference>
<dbReference type="SUPFAM" id="SSF109755">
    <property type="entry name" value="PhoU-like"/>
    <property type="match status" value="1"/>
</dbReference>
<evidence type="ECO:0000256" key="6">
    <source>
        <dbReference type="SAM" id="Phobius"/>
    </source>
</evidence>
<dbReference type="PANTHER" id="PTHR10010">
    <property type="entry name" value="SOLUTE CARRIER FAMILY 34 SODIUM PHOSPHATE , MEMBER 2-RELATED"/>
    <property type="match status" value="1"/>
</dbReference>